<sequence length="1038" mass="112624">MPSKKKQSRTPSRLSNSEPPASPKTPASSTTNRDTDFINEDELKRSIEEASSAFPYLLGKSAIIGKVADVASESIRGSKIWLSETSMVAASLSPGSTVSVSVAAPGSRFSNSFPLSSIKAEYGVDCENSIADEPGNYFVLATVFSSSKVLKDAVRISLNLCYGLGCPISGRTVFVYPVSGPSLSDKFNGNGGSLNNDVNHLSLLACKELSLELTPFRNMLQAKNDFLSNEKLESSHEQNGNGNSTPKTPSNLQKFSSPRPKSPASPITEDSVVSAKQRFSSESSIDLREVLSNESSKKLLQICASSWLYPCSLLYGNFVAVPILSEICIFCVRRANKESSDTSNRNHAFMINRETKVYLHHTLDLASEIRERTSVQGLQFDEDDEGESVGCEISKLGGLSKEYAILRDIIVSSPTKNSLSSLGLRPTKGVLIHGPPGTGKTSLARSFAHDSGVNFFSVNGPEIISQYLGESEKALDEVFRSASNATPAVVFIDDLDAIAPARKEGGEELSQRMVATLLNLMDGISRSDGVVVIAATNRPDSIEPALRRPGRLDREIEIGVPSSAQRSDILHTILRGMRHALSDIQVEQLAMATHGFVGADLSALCCEAAFVCLRRHLDQRTSSSSLPLEEAPLAACECKGSESLTHMTDISSDTSDSASSCITVSPTTSGAQCSFSLNGTVSLVPDDIKNSGNSCSEQMLRKEGEHTLSVGFEDFEKAKTKIRPSAMREVILEVPKVNWEDVGGQNEVKNQLMEAVEWPQKHEDAFKRIGTRPPSGILMFGPPGCSKTLMARAVASEARLNFLAVKGPELFSKWVGESEKAVRSLFAKARANAPSIIFFDEIDSLASIRGKENDGVSVSDRVMSQLLVELDGLHQRVGVTVIAATNRPDKIDSALLRPGRFDRLLYVGPPNEADREAILKIHLRKIPCSSDICLNELASITKGYTGADISLICREAAITALEESIETEEISMRHLKAAISQVEPTEIQSYKELSEKFQRLVHTDPQRDEEVTQPGNKSQPLWTPLKSVATFLRGHIGF</sequence>
<evidence type="ECO:0000256" key="2">
    <source>
        <dbReference type="ARBA" id="ARBA00022741"/>
    </source>
</evidence>
<dbReference type="Gene3D" id="1.10.8.60">
    <property type="match status" value="2"/>
</dbReference>
<comment type="caution">
    <text evidence="6">The sequence shown here is derived from an EMBL/GenBank/DDBJ whole genome shotgun (WGS) entry which is preliminary data.</text>
</comment>
<dbReference type="Gene3D" id="3.40.50.300">
    <property type="entry name" value="P-loop containing nucleotide triphosphate hydrolases"/>
    <property type="match status" value="2"/>
</dbReference>
<comment type="similarity">
    <text evidence="1">Belongs to the AAA ATPase family.</text>
</comment>
<dbReference type="Pfam" id="PF17862">
    <property type="entry name" value="AAA_lid_3"/>
    <property type="match status" value="2"/>
</dbReference>
<evidence type="ECO:0000256" key="1">
    <source>
        <dbReference type="ARBA" id="ARBA00006914"/>
    </source>
</evidence>
<dbReference type="InterPro" id="IPR058958">
    <property type="entry name" value="DPBB_CI111"/>
</dbReference>
<reference evidence="6 7" key="1">
    <citation type="submission" date="2024-04" db="EMBL/GenBank/DDBJ databases">
        <title>Genome assembly C_amara_ONT_v2.</title>
        <authorList>
            <person name="Yant L."/>
            <person name="Moore C."/>
            <person name="Slenker M."/>
        </authorList>
    </citation>
    <scope>NUCLEOTIDE SEQUENCE [LARGE SCALE GENOMIC DNA]</scope>
    <source>
        <tissue evidence="6">Leaf</tissue>
    </source>
</reference>
<dbReference type="SMART" id="SM00382">
    <property type="entry name" value="AAA"/>
    <property type="match status" value="2"/>
</dbReference>
<dbReference type="InterPro" id="IPR041569">
    <property type="entry name" value="AAA_lid_3"/>
</dbReference>
<evidence type="ECO:0000259" key="5">
    <source>
        <dbReference type="SMART" id="SM00382"/>
    </source>
</evidence>
<dbReference type="PANTHER" id="PTHR23077:SF27">
    <property type="entry name" value="ATPASE FAMILY GENE 2 PROTEIN HOMOLOG A"/>
    <property type="match status" value="1"/>
</dbReference>
<name>A0ABD0Z9Z8_CARAN</name>
<dbReference type="FunFam" id="1.10.8.60:FF:000038">
    <property type="entry name" value="spermatogenesis-associated protein 5-like protein 1"/>
    <property type="match status" value="1"/>
</dbReference>
<accession>A0ABD0Z9Z8</accession>
<evidence type="ECO:0000256" key="4">
    <source>
        <dbReference type="SAM" id="MobiDB-lite"/>
    </source>
</evidence>
<dbReference type="InterPro" id="IPR003959">
    <property type="entry name" value="ATPase_AAA_core"/>
</dbReference>
<dbReference type="FunFam" id="3.40.50.300:FF:000661">
    <property type="entry name" value="calmodulin-interacting protein 111 isoform X1"/>
    <property type="match status" value="1"/>
</dbReference>
<organism evidence="6 7">
    <name type="scientific">Cardamine amara subsp. amara</name>
    <dbReference type="NCBI Taxonomy" id="228776"/>
    <lineage>
        <taxon>Eukaryota</taxon>
        <taxon>Viridiplantae</taxon>
        <taxon>Streptophyta</taxon>
        <taxon>Embryophyta</taxon>
        <taxon>Tracheophyta</taxon>
        <taxon>Spermatophyta</taxon>
        <taxon>Magnoliopsida</taxon>
        <taxon>eudicotyledons</taxon>
        <taxon>Gunneridae</taxon>
        <taxon>Pentapetalae</taxon>
        <taxon>rosids</taxon>
        <taxon>malvids</taxon>
        <taxon>Brassicales</taxon>
        <taxon>Brassicaceae</taxon>
        <taxon>Cardamineae</taxon>
        <taxon>Cardamine</taxon>
    </lineage>
</organism>
<dbReference type="PROSITE" id="PS00674">
    <property type="entry name" value="AAA"/>
    <property type="match status" value="1"/>
</dbReference>
<evidence type="ECO:0000256" key="3">
    <source>
        <dbReference type="ARBA" id="ARBA00022840"/>
    </source>
</evidence>
<feature type="domain" description="AAA+ ATPase" evidence="5">
    <location>
        <begin position="773"/>
        <end position="911"/>
    </location>
</feature>
<dbReference type="Proteomes" id="UP001558713">
    <property type="component" value="Unassembled WGS sequence"/>
</dbReference>
<protein>
    <submittedName>
        <fullName evidence="6">Calmodulin-interacting protein</fullName>
    </submittedName>
</protein>
<evidence type="ECO:0000313" key="7">
    <source>
        <dbReference type="Proteomes" id="UP001558713"/>
    </source>
</evidence>
<proteinExistence type="inferred from homology"/>
<keyword evidence="3" id="KW-0067">ATP-binding</keyword>
<feature type="compositionally biased region" description="Polar residues" evidence="4">
    <location>
        <begin position="237"/>
        <end position="256"/>
    </location>
</feature>
<dbReference type="InterPro" id="IPR003593">
    <property type="entry name" value="AAA+_ATPase"/>
</dbReference>
<feature type="domain" description="AAA+ ATPase" evidence="5">
    <location>
        <begin position="426"/>
        <end position="562"/>
    </location>
</feature>
<keyword evidence="7" id="KW-1185">Reference proteome</keyword>
<feature type="region of interest" description="Disordered" evidence="4">
    <location>
        <begin position="1"/>
        <end position="36"/>
    </location>
</feature>
<dbReference type="Pfam" id="PF26429">
    <property type="entry name" value="DPBB_CI111"/>
    <property type="match status" value="1"/>
</dbReference>
<dbReference type="GO" id="GO:0005524">
    <property type="term" value="F:ATP binding"/>
    <property type="evidence" value="ECO:0007669"/>
    <property type="project" value="UniProtKB-KW"/>
</dbReference>
<keyword evidence="2" id="KW-0547">Nucleotide-binding</keyword>
<dbReference type="EMBL" id="JBANAX010000851">
    <property type="protein sequence ID" value="KAL1191507.1"/>
    <property type="molecule type" value="Genomic_DNA"/>
</dbReference>
<gene>
    <name evidence="6" type="ORF">V5N11_002331</name>
</gene>
<dbReference type="FunFam" id="3.40.50.300:FF:001406">
    <property type="entry name" value="Putative vesicular transport protein (CDC48)"/>
    <property type="match status" value="1"/>
</dbReference>
<dbReference type="Pfam" id="PF00004">
    <property type="entry name" value="AAA"/>
    <property type="match status" value="2"/>
</dbReference>
<dbReference type="CDD" id="cd19511">
    <property type="entry name" value="RecA-like_CDC48_r2-like"/>
    <property type="match status" value="1"/>
</dbReference>
<dbReference type="PANTHER" id="PTHR23077">
    <property type="entry name" value="AAA-FAMILY ATPASE"/>
    <property type="match status" value="1"/>
</dbReference>
<dbReference type="AlphaFoldDB" id="A0ABD0Z9Z8"/>
<dbReference type="CDD" id="cd19503">
    <property type="entry name" value="RecA-like_CDC48_NLV2_r1-like"/>
    <property type="match status" value="1"/>
</dbReference>
<dbReference type="InterPro" id="IPR003960">
    <property type="entry name" value="ATPase_AAA_CS"/>
</dbReference>
<dbReference type="InterPro" id="IPR027417">
    <property type="entry name" value="P-loop_NTPase"/>
</dbReference>
<evidence type="ECO:0000313" key="6">
    <source>
        <dbReference type="EMBL" id="KAL1191507.1"/>
    </source>
</evidence>
<feature type="region of interest" description="Disordered" evidence="4">
    <location>
        <begin position="231"/>
        <end position="273"/>
    </location>
</feature>
<dbReference type="InterPro" id="IPR050168">
    <property type="entry name" value="AAA_ATPase_domain"/>
</dbReference>
<dbReference type="SUPFAM" id="SSF52540">
    <property type="entry name" value="P-loop containing nucleoside triphosphate hydrolases"/>
    <property type="match status" value="2"/>
</dbReference>